<dbReference type="Proteomes" id="UP000199695">
    <property type="component" value="Unassembled WGS sequence"/>
</dbReference>
<dbReference type="AlphaFoldDB" id="A0A1H8EWN8"/>
<evidence type="ECO:0000313" key="1">
    <source>
        <dbReference type="EMBL" id="SEN23158.1"/>
    </source>
</evidence>
<dbReference type="OrthoDB" id="2902550at2"/>
<name>A0A1H8EWN8_9BACL</name>
<dbReference type="InterPro" id="IPR012452">
    <property type="entry name" value="DUF1657"/>
</dbReference>
<dbReference type="Pfam" id="PF07870">
    <property type="entry name" value="DUF1657"/>
    <property type="match status" value="1"/>
</dbReference>
<reference evidence="1 2" key="1">
    <citation type="submission" date="2016-10" db="EMBL/GenBank/DDBJ databases">
        <authorList>
            <person name="de Groot N.N."/>
        </authorList>
    </citation>
    <scope>NUCLEOTIDE SEQUENCE [LARGE SCALE GENOMIC DNA]</scope>
    <source>
        <strain evidence="1 2">DSM 46701</strain>
    </source>
</reference>
<gene>
    <name evidence="1" type="ORF">SAMN05444955_107179</name>
</gene>
<dbReference type="STRING" id="1173111.SAMN05444955_107179"/>
<keyword evidence="2" id="KW-1185">Reference proteome</keyword>
<proteinExistence type="predicted"/>
<evidence type="ECO:0000313" key="2">
    <source>
        <dbReference type="Proteomes" id="UP000199695"/>
    </source>
</evidence>
<dbReference type="RefSeq" id="WP_089968059.1">
    <property type="nucleotide sequence ID" value="NZ_FOCQ01000007.1"/>
</dbReference>
<protein>
    <recommendedName>
        <fullName evidence="3">DUF1657 domain-containing protein</fullName>
    </recommendedName>
</protein>
<accession>A0A1H8EWN8</accession>
<organism evidence="1 2">
    <name type="scientific">Lihuaxuella thermophila</name>
    <dbReference type="NCBI Taxonomy" id="1173111"/>
    <lineage>
        <taxon>Bacteria</taxon>
        <taxon>Bacillati</taxon>
        <taxon>Bacillota</taxon>
        <taxon>Bacilli</taxon>
        <taxon>Bacillales</taxon>
        <taxon>Thermoactinomycetaceae</taxon>
        <taxon>Lihuaxuella</taxon>
    </lineage>
</organism>
<sequence length="68" mass="7670">MTVGTKIQQTVASAESVAANLRAFALDTNNQQAKQMFNQLAQNMDSIIQQLKSREQQIMAEEPQFKQQ</sequence>
<dbReference type="EMBL" id="FOCQ01000007">
    <property type="protein sequence ID" value="SEN23158.1"/>
    <property type="molecule type" value="Genomic_DNA"/>
</dbReference>
<evidence type="ECO:0008006" key="3">
    <source>
        <dbReference type="Google" id="ProtNLM"/>
    </source>
</evidence>